<sequence length="337" mass="38040">MNKDINVDELRANCFRQSKIPGEFMFQMRVPGGTTDAKYLSLVQEIALKYGNGRFHFGTRQTFNIPGIKYENVEKVNALVKDYIKQIEIEECNVDMESNELGYPALGARNICACVGGDHCIKANIKTVALAKKIEKLIYPSHYHIKVNIVGCPNDCNKAHMTDFGVYGVTLPQYNYDRCVVCGACARACKAHSTGALKEVNGRMVINRDICIGCGECTDVCPSRALTRYDKKLYRVTLGGRTSKKNPRIGKVFVDYVTEDVLLGIFKNWIPFSKEILNNTPIYMHGGHLIDMAGYNKVKEILFKDVNFNEEAKVAERMNWSEVEYKSNINVKFVKKA</sequence>
<dbReference type="InterPro" id="IPR017900">
    <property type="entry name" value="4Fe4S_Fe_S_CS"/>
</dbReference>
<dbReference type="RefSeq" id="WP_080023916.1">
    <property type="nucleotide sequence ID" value="NZ_LTAY01000080.1"/>
</dbReference>
<keyword evidence="3" id="KW-0349">Heme</keyword>
<dbReference type="Gene3D" id="3.30.70.20">
    <property type="match status" value="1"/>
</dbReference>
<accession>A0A1V4ST50</accession>
<comment type="caution">
    <text evidence="9">The sequence shown here is derived from an EMBL/GenBank/DDBJ whole genome shotgun (WGS) entry which is preliminary data.</text>
</comment>
<dbReference type="PANTHER" id="PTHR11493:SF54">
    <property type="entry name" value="ANAEROBIC SULFITE REDUCTASE SUBUNIT C"/>
    <property type="match status" value="1"/>
</dbReference>
<dbReference type="GO" id="GO:0020037">
    <property type="term" value="F:heme binding"/>
    <property type="evidence" value="ECO:0007669"/>
    <property type="project" value="InterPro"/>
</dbReference>
<dbReference type="GO" id="GO:0051539">
    <property type="term" value="F:4 iron, 4 sulfur cluster binding"/>
    <property type="evidence" value="ECO:0007669"/>
    <property type="project" value="UniProtKB-KW"/>
</dbReference>
<protein>
    <submittedName>
        <fullName evidence="9">Anaerobic sulfite reductase subunit C</fullName>
        <ecNumber evidence="9">1.8.1.-</ecNumber>
    </submittedName>
</protein>
<dbReference type="PROSITE" id="PS00198">
    <property type="entry name" value="4FE4S_FER_1"/>
    <property type="match status" value="1"/>
</dbReference>
<dbReference type="InterPro" id="IPR006067">
    <property type="entry name" value="NO2/SO3_Rdtase_4Fe4S_dom"/>
</dbReference>
<dbReference type="SUPFAM" id="SSF56014">
    <property type="entry name" value="Nitrite and sulphite reductase 4Fe-4S domain-like"/>
    <property type="match status" value="1"/>
</dbReference>
<dbReference type="PROSITE" id="PS00365">
    <property type="entry name" value="NIR_SIR"/>
    <property type="match status" value="1"/>
</dbReference>
<evidence type="ECO:0000256" key="7">
    <source>
        <dbReference type="ARBA" id="ARBA00023014"/>
    </source>
</evidence>
<dbReference type="NCBIfam" id="TIGR02912">
    <property type="entry name" value="sulfite_red_C"/>
    <property type="match status" value="1"/>
</dbReference>
<evidence type="ECO:0000256" key="4">
    <source>
        <dbReference type="ARBA" id="ARBA00022723"/>
    </source>
</evidence>
<feature type="domain" description="4Fe-4S ferredoxin-type" evidence="8">
    <location>
        <begin position="202"/>
        <end position="231"/>
    </location>
</feature>
<dbReference type="GO" id="GO:0046872">
    <property type="term" value="F:metal ion binding"/>
    <property type="evidence" value="ECO:0007669"/>
    <property type="project" value="UniProtKB-KW"/>
</dbReference>
<dbReference type="PROSITE" id="PS51379">
    <property type="entry name" value="4FE4S_FER_2"/>
    <property type="match status" value="2"/>
</dbReference>
<dbReference type="AlphaFoldDB" id="A0A1V4ST50"/>
<keyword evidence="2" id="KW-0004">4Fe-4S</keyword>
<evidence type="ECO:0000256" key="5">
    <source>
        <dbReference type="ARBA" id="ARBA00023002"/>
    </source>
</evidence>
<feature type="domain" description="4Fe-4S ferredoxin-type" evidence="8">
    <location>
        <begin position="170"/>
        <end position="199"/>
    </location>
</feature>
<dbReference type="SUPFAM" id="SSF54862">
    <property type="entry name" value="4Fe-4S ferredoxins"/>
    <property type="match status" value="1"/>
</dbReference>
<dbReference type="GO" id="GO:0016002">
    <property type="term" value="F:sulfite reductase activity"/>
    <property type="evidence" value="ECO:0007669"/>
    <property type="project" value="TreeGrafter"/>
</dbReference>
<name>A0A1V4ST50_9CLOT</name>
<dbReference type="InterPro" id="IPR045854">
    <property type="entry name" value="NO2/SO3_Rdtase_4Fe4S_sf"/>
</dbReference>
<keyword evidence="4" id="KW-0479">Metal-binding</keyword>
<evidence type="ECO:0000313" key="9">
    <source>
        <dbReference type="EMBL" id="OPX46625.1"/>
    </source>
</evidence>
<dbReference type="EC" id="1.8.1.-" evidence="9"/>
<dbReference type="OrthoDB" id="9800558at2"/>
<dbReference type="PANTHER" id="PTHR11493">
    <property type="entry name" value="SULFITE REDUCTASE [NADPH] SUBUNIT BETA-RELATED"/>
    <property type="match status" value="1"/>
</dbReference>
<evidence type="ECO:0000256" key="6">
    <source>
        <dbReference type="ARBA" id="ARBA00023004"/>
    </source>
</evidence>
<dbReference type="GO" id="GO:0000103">
    <property type="term" value="P:sulfate assimilation"/>
    <property type="evidence" value="ECO:0007669"/>
    <property type="project" value="TreeGrafter"/>
</dbReference>
<reference evidence="9 10" key="1">
    <citation type="submission" date="2016-02" db="EMBL/GenBank/DDBJ databases">
        <title>Genome sequence of Clostridium thermobutyricum DSM 4928.</title>
        <authorList>
            <person name="Poehlein A."/>
            <person name="Daniel R."/>
        </authorList>
    </citation>
    <scope>NUCLEOTIDE SEQUENCE [LARGE SCALE GENOMIC DNA]</scope>
    <source>
        <strain evidence="9 10">DSM 4928</strain>
    </source>
</reference>
<dbReference type="Pfam" id="PF03460">
    <property type="entry name" value="NIR_SIR_ferr"/>
    <property type="match status" value="1"/>
</dbReference>
<dbReference type="InterPro" id="IPR036136">
    <property type="entry name" value="Nit/Sulf_reduc_fer-like_dom_sf"/>
</dbReference>
<dbReference type="GO" id="GO:0009337">
    <property type="term" value="C:sulfite reductase complex (NADPH)"/>
    <property type="evidence" value="ECO:0007669"/>
    <property type="project" value="TreeGrafter"/>
</dbReference>
<dbReference type="Gene3D" id="3.30.413.10">
    <property type="entry name" value="Sulfite Reductase Hemoprotein, domain 1"/>
    <property type="match status" value="1"/>
</dbReference>
<dbReference type="Pfam" id="PF00037">
    <property type="entry name" value="Fer4"/>
    <property type="match status" value="2"/>
</dbReference>
<evidence type="ECO:0000259" key="8">
    <source>
        <dbReference type="PROSITE" id="PS51379"/>
    </source>
</evidence>
<gene>
    <name evidence="9" type="primary">asrC_2</name>
    <name evidence="9" type="ORF">CLTHE_27150</name>
</gene>
<dbReference type="InterPro" id="IPR017896">
    <property type="entry name" value="4Fe4S_Fe-S-bd"/>
</dbReference>
<dbReference type="Proteomes" id="UP000191448">
    <property type="component" value="Unassembled WGS sequence"/>
</dbReference>
<dbReference type="Pfam" id="PF01077">
    <property type="entry name" value="NIR_SIR"/>
    <property type="match status" value="1"/>
</dbReference>
<evidence type="ECO:0000256" key="2">
    <source>
        <dbReference type="ARBA" id="ARBA00022485"/>
    </source>
</evidence>
<keyword evidence="6" id="KW-0408">Iron</keyword>
<keyword evidence="5 9" id="KW-0560">Oxidoreductase</keyword>
<dbReference type="GO" id="GO:0050311">
    <property type="term" value="F:sulfite reductase (ferredoxin) activity"/>
    <property type="evidence" value="ECO:0007669"/>
    <property type="project" value="TreeGrafter"/>
</dbReference>
<evidence type="ECO:0000313" key="10">
    <source>
        <dbReference type="Proteomes" id="UP000191448"/>
    </source>
</evidence>
<proteinExistence type="inferred from homology"/>
<dbReference type="InterPro" id="IPR014261">
    <property type="entry name" value="Sulphite_reductase_C"/>
</dbReference>
<dbReference type="SUPFAM" id="SSF55124">
    <property type="entry name" value="Nitrite/Sulfite reductase N-terminal domain-like"/>
    <property type="match status" value="1"/>
</dbReference>
<dbReference type="Gene3D" id="3.90.480.20">
    <property type="match status" value="1"/>
</dbReference>
<evidence type="ECO:0000256" key="3">
    <source>
        <dbReference type="ARBA" id="ARBA00022617"/>
    </source>
</evidence>
<dbReference type="InterPro" id="IPR005117">
    <property type="entry name" value="NiRdtase/SiRdtase_haem-b_fer"/>
</dbReference>
<dbReference type="EMBL" id="LTAY01000080">
    <property type="protein sequence ID" value="OPX46625.1"/>
    <property type="molecule type" value="Genomic_DNA"/>
</dbReference>
<organism evidence="9 10">
    <name type="scientific">Clostridium thermobutyricum DSM 4928</name>
    <dbReference type="NCBI Taxonomy" id="1121339"/>
    <lineage>
        <taxon>Bacteria</taxon>
        <taxon>Bacillati</taxon>
        <taxon>Bacillota</taxon>
        <taxon>Clostridia</taxon>
        <taxon>Eubacteriales</taxon>
        <taxon>Clostridiaceae</taxon>
        <taxon>Clostridium</taxon>
    </lineage>
</organism>
<dbReference type="InterPro" id="IPR045169">
    <property type="entry name" value="NO2/SO3_Rdtase_4Fe4S_prot"/>
</dbReference>
<dbReference type="InterPro" id="IPR006066">
    <property type="entry name" value="NO2/SO3_Rdtase_FeS/sirohaem_BS"/>
</dbReference>
<keyword evidence="7" id="KW-0411">Iron-sulfur</keyword>
<comment type="similarity">
    <text evidence="1">Belongs to the nitrite and sulfite reductase 4Fe-4S domain family.</text>
</comment>
<evidence type="ECO:0000256" key="1">
    <source>
        <dbReference type="ARBA" id="ARBA00010429"/>
    </source>
</evidence>